<dbReference type="InterPro" id="IPR036259">
    <property type="entry name" value="MFS_trans_sf"/>
</dbReference>
<dbReference type="STRING" id="571913.VV02_06780"/>
<dbReference type="Gene3D" id="1.20.1250.20">
    <property type="entry name" value="MFS general substrate transporter like domains"/>
    <property type="match status" value="2"/>
</dbReference>
<dbReference type="RefSeq" id="WP_052596640.1">
    <property type="nucleotide sequence ID" value="NZ_CP011112.1"/>
</dbReference>
<accession>A0A0K1JQ48</accession>
<dbReference type="KEGG" id="lmoi:VV02_06780"/>
<feature type="transmembrane region" description="Helical" evidence="6">
    <location>
        <begin position="245"/>
        <end position="264"/>
    </location>
</feature>
<reference evidence="7 8" key="1">
    <citation type="submission" date="2015-03" db="EMBL/GenBank/DDBJ databases">
        <title>Luteipulveratus halotolerans sp. nov., a novel actinobacterium (Dermacoccaceae) from Sarawak, Malaysia.</title>
        <authorList>
            <person name="Juboi H."/>
            <person name="Basik A."/>
            <person name="Shamsul S.S."/>
            <person name="Arnold P."/>
            <person name="Schmitt E.K."/>
            <person name="Sanglier J.-J."/>
            <person name="Yeo T."/>
        </authorList>
    </citation>
    <scope>NUCLEOTIDE SEQUENCE [LARGE SCALE GENOMIC DNA]</scope>
    <source>
        <strain evidence="7 8">MN07-A0370</strain>
    </source>
</reference>
<dbReference type="SUPFAM" id="SSF103473">
    <property type="entry name" value="MFS general substrate transporter"/>
    <property type="match status" value="1"/>
</dbReference>
<feature type="transmembrane region" description="Helical" evidence="6">
    <location>
        <begin position="299"/>
        <end position="321"/>
    </location>
</feature>
<name>A0A0K1JQ48_9MICO</name>
<feature type="transmembrane region" description="Helical" evidence="6">
    <location>
        <begin position="214"/>
        <end position="233"/>
    </location>
</feature>
<comment type="subcellular location">
    <subcellularLocation>
        <location evidence="1">Cell membrane</location>
        <topology evidence="1">Multi-pass membrane protein</topology>
    </subcellularLocation>
</comment>
<protein>
    <submittedName>
        <fullName evidence="7">Arabinose ABC transporter permease</fullName>
    </submittedName>
</protein>
<evidence type="ECO:0000256" key="3">
    <source>
        <dbReference type="ARBA" id="ARBA00022692"/>
    </source>
</evidence>
<feature type="transmembrane region" description="Helical" evidence="6">
    <location>
        <begin position="365"/>
        <end position="383"/>
    </location>
</feature>
<feature type="transmembrane region" description="Helical" evidence="6">
    <location>
        <begin position="276"/>
        <end position="293"/>
    </location>
</feature>
<organism evidence="7 8">
    <name type="scientific">Luteipulveratus mongoliensis</name>
    <dbReference type="NCBI Taxonomy" id="571913"/>
    <lineage>
        <taxon>Bacteria</taxon>
        <taxon>Bacillati</taxon>
        <taxon>Actinomycetota</taxon>
        <taxon>Actinomycetes</taxon>
        <taxon>Micrococcales</taxon>
        <taxon>Dermacoccaceae</taxon>
        <taxon>Luteipulveratus</taxon>
    </lineage>
</organism>
<keyword evidence="3 6" id="KW-0812">Transmembrane</keyword>
<evidence type="ECO:0000313" key="8">
    <source>
        <dbReference type="Proteomes" id="UP000066480"/>
    </source>
</evidence>
<dbReference type="PANTHER" id="PTHR23513">
    <property type="entry name" value="INTEGRAL MEMBRANE EFFLUX PROTEIN-RELATED"/>
    <property type="match status" value="1"/>
</dbReference>
<feature type="transmembrane region" description="Helical" evidence="6">
    <location>
        <begin position="42"/>
        <end position="63"/>
    </location>
</feature>
<dbReference type="OrthoDB" id="3227279at2"/>
<dbReference type="CDD" id="cd06173">
    <property type="entry name" value="MFS_MefA_like"/>
    <property type="match status" value="1"/>
</dbReference>
<dbReference type="EMBL" id="CP011112">
    <property type="protein sequence ID" value="AKU18703.1"/>
    <property type="molecule type" value="Genomic_DNA"/>
</dbReference>
<keyword evidence="4 6" id="KW-1133">Transmembrane helix</keyword>
<evidence type="ECO:0000256" key="1">
    <source>
        <dbReference type="ARBA" id="ARBA00004651"/>
    </source>
</evidence>
<keyword evidence="5 6" id="KW-0472">Membrane</keyword>
<evidence type="ECO:0000256" key="6">
    <source>
        <dbReference type="SAM" id="Phobius"/>
    </source>
</evidence>
<keyword evidence="8" id="KW-1185">Reference proteome</keyword>
<dbReference type="AlphaFoldDB" id="A0A0K1JQ48"/>
<evidence type="ECO:0000256" key="4">
    <source>
        <dbReference type="ARBA" id="ARBA00022989"/>
    </source>
</evidence>
<feature type="transmembrane region" description="Helical" evidence="6">
    <location>
        <begin position="341"/>
        <end position="359"/>
    </location>
</feature>
<dbReference type="GO" id="GO:0005886">
    <property type="term" value="C:plasma membrane"/>
    <property type="evidence" value="ECO:0007669"/>
    <property type="project" value="UniProtKB-SubCell"/>
</dbReference>
<keyword evidence="2" id="KW-1003">Cell membrane</keyword>
<gene>
    <name evidence="7" type="ORF">VV02_06780</name>
</gene>
<evidence type="ECO:0000256" key="5">
    <source>
        <dbReference type="ARBA" id="ARBA00023136"/>
    </source>
</evidence>
<evidence type="ECO:0000256" key="2">
    <source>
        <dbReference type="ARBA" id="ARBA00022475"/>
    </source>
</evidence>
<dbReference type="InterPro" id="IPR011701">
    <property type="entry name" value="MFS"/>
</dbReference>
<evidence type="ECO:0000313" key="7">
    <source>
        <dbReference type="EMBL" id="AKU18703.1"/>
    </source>
</evidence>
<sequence length="400" mass="41830">MTASLRVTEFRALWLAEAQSVAGDQLAKVAMAILVYDRTHSALWSAGVYALTFLPALIGGLGLSHLADRYPRKQLMVVCTVTQAVLAGLMTFTSAPLVLLCALLVLTQLVQSPFFAAQNALTREVFVDDEDLYLRSQDLRGVTTNTMMLLGLAGGGAIVALIGTSWALAVDAITYAIAAVVIHRWVKDRPAAGGRAGRALDGARWLFGRHDMRVLFTLSWLVGLAVVPEGIVAPLADEMGAGRSAVGWLLAADPAGYIVGTFVLSRYVAAERRRRLAGPLTVVSLLLLVGFVIEPSMPVALALLAASGAVGAYQITVMATFNSWVPNEIRGGAIGVARTGLRVSQGVGVALGGVLAQQIGPQSTIAVAGVLGVVIAVPAAVAWSKVLDRHAESEAASSEA</sequence>
<dbReference type="Pfam" id="PF07690">
    <property type="entry name" value="MFS_1"/>
    <property type="match status" value="2"/>
</dbReference>
<feature type="transmembrane region" description="Helical" evidence="6">
    <location>
        <begin position="75"/>
        <end position="106"/>
    </location>
</feature>
<dbReference type="Proteomes" id="UP000066480">
    <property type="component" value="Chromosome"/>
</dbReference>
<feature type="transmembrane region" description="Helical" evidence="6">
    <location>
        <begin position="157"/>
        <end position="182"/>
    </location>
</feature>
<dbReference type="PANTHER" id="PTHR23513:SF11">
    <property type="entry name" value="STAPHYLOFERRIN A TRANSPORTER"/>
    <property type="match status" value="1"/>
</dbReference>
<dbReference type="PATRIC" id="fig|571913.6.peg.1382"/>
<dbReference type="GO" id="GO:0022857">
    <property type="term" value="F:transmembrane transporter activity"/>
    <property type="evidence" value="ECO:0007669"/>
    <property type="project" value="InterPro"/>
</dbReference>
<proteinExistence type="predicted"/>